<protein>
    <submittedName>
        <fullName evidence="2">Uncharacterized protein</fullName>
    </submittedName>
</protein>
<feature type="compositionally biased region" description="Polar residues" evidence="1">
    <location>
        <begin position="1"/>
        <end position="18"/>
    </location>
</feature>
<evidence type="ECO:0000313" key="2">
    <source>
        <dbReference type="EMBL" id="RJQ90039.1"/>
    </source>
</evidence>
<dbReference type="Proteomes" id="UP000285112">
    <property type="component" value="Unassembled WGS sequence"/>
</dbReference>
<gene>
    <name evidence="2" type="ORF">D5S19_03525</name>
</gene>
<accession>A0A419IA38</accession>
<organism evidence="2 3">
    <name type="scientific">Amycolatopsis panacis</name>
    <dbReference type="NCBI Taxonomy" id="2340917"/>
    <lineage>
        <taxon>Bacteria</taxon>
        <taxon>Bacillati</taxon>
        <taxon>Actinomycetota</taxon>
        <taxon>Actinomycetes</taxon>
        <taxon>Pseudonocardiales</taxon>
        <taxon>Pseudonocardiaceae</taxon>
        <taxon>Amycolatopsis</taxon>
    </lineage>
</organism>
<name>A0A419IA38_9PSEU</name>
<dbReference type="EMBL" id="QZFV01000043">
    <property type="protein sequence ID" value="RJQ90039.1"/>
    <property type="molecule type" value="Genomic_DNA"/>
</dbReference>
<proteinExistence type="predicted"/>
<feature type="compositionally biased region" description="Basic residues" evidence="1">
    <location>
        <begin position="30"/>
        <end position="40"/>
    </location>
</feature>
<comment type="caution">
    <text evidence="2">The sequence shown here is derived from an EMBL/GenBank/DDBJ whole genome shotgun (WGS) entry which is preliminary data.</text>
</comment>
<keyword evidence="3" id="KW-1185">Reference proteome</keyword>
<sequence>MPLNGNSARRNKGQTSQADVAVFRRLAGQRGRRSNDRHRKVDVESEPSMSAHPSCRRMYQLIDDVVRTPPKCNGFDHEPVADQLLHLDRYLRSTRSG</sequence>
<feature type="region of interest" description="Disordered" evidence="1">
    <location>
        <begin position="1"/>
        <end position="20"/>
    </location>
</feature>
<feature type="region of interest" description="Disordered" evidence="1">
    <location>
        <begin position="25"/>
        <end position="55"/>
    </location>
</feature>
<reference evidence="2 3" key="1">
    <citation type="submission" date="2018-09" db="EMBL/GenBank/DDBJ databases">
        <title>YIM PH 21725 draft genome.</title>
        <authorList>
            <person name="Miao C."/>
        </authorList>
    </citation>
    <scope>NUCLEOTIDE SEQUENCE [LARGE SCALE GENOMIC DNA]</scope>
    <source>
        <strain evidence="3">YIM PH21725</strain>
    </source>
</reference>
<evidence type="ECO:0000256" key="1">
    <source>
        <dbReference type="SAM" id="MobiDB-lite"/>
    </source>
</evidence>
<evidence type="ECO:0000313" key="3">
    <source>
        <dbReference type="Proteomes" id="UP000285112"/>
    </source>
</evidence>
<dbReference type="AlphaFoldDB" id="A0A419IA38"/>